<name>A0A4S2EF02_PARDI</name>
<protein>
    <recommendedName>
        <fullName evidence="3">Lipoprotein</fullName>
    </recommendedName>
</protein>
<dbReference type="Proteomes" id="UP000310032">
    <property type="component" value="Unassembled WGS sequence"/>
</dbReference>
<dbReference type="EMBL" id="SRYM01000073">
    <property type="protein sequence ID" value="TGY54297.1"/>
    <property type="molecule type" value="Genomic_DNA"/>
</dbReference>
<evidence type="ECO:0000313" key="1">
    <source>
        <dbReference type="EMBL" id="TGY54297.1"/>
    </source>
</evidence>
<organism evidence="1 2">
    <name type="scientific">Parabacteroides distasonis</name>
    <dbReference type="NCBI Taxonomy" id="823"/>
    <lineage>
        <taxon>Bacteria</taxon>
        <taxon>Pseudomonadati</taxon>
        <taxon>Bacteroidota</taxon>
        <taxon>Bacteroidia</taxon>
        <taxon>Bacteroidales</taxon>
        <taxon>Tannerellaceae</taxon>
        <taxon>Parabacteroides</taxon>
    </lineage>
</organism>
<sequence length="238" mass="28315">MYRIANIVLFVLAILVVTGCSCSKILCERNIQDEILYVGKLVKQSQKESHYIEEDAKRLFINSATVYPDTLYYQQYTSLQSYFYGETGFDLYCMWYARFNANNGKHYRSERKTLNKIFYCVNDMLRCIAGGGTGFTHETYRIPAYTEYYIYKYQNMEANKQLQDNDISQTISNLWQIIATYNNEDMPFEILAYKMKYIYENVEYIKSLLTTEKYNCCLQEYMYRLINENVSEQEQLSL</sequence>
<evidence type="ECO:0008006" key="3">
    <source>
        <dbReference type="Google" id="ProtNLM"/>
    </source>
</evidence>
<reference evidence="1 2" key="1">
    <citation type="submission" date="2019-04" db="EMBL/GenBank/DDBJ databases">
        <title>Microbes associate with the intestines of laboratory mice.</title>
        <authorList>
            <person name="Navarre W."/>
            <person name="Wong E."/>
            <person name="Huang K."/>
            <person name="Tropini C."/>
            <person name="Ng K."/>
            <person name="Yu B."/>
        </authorList>
    </citation>
    <scope>NUCLEOTIDE SEQUENCE [LARGE SCALE GENOMIC DNA]</scope>
    <source>
        <strain evidence="1 2">NM39_I3</strain>
    </source>
</reference>
<evidence type="ECO:0000313" key="2">
    <source>
        <dbReference type="Proteomes" id="UP000310032"/>
    </source>
</evidence>
<comment type="caution">
    <text evidence="1">The sequence shown here is derived from an EMBL/GenBank/DDBJ whole genome shotgun (WGS) entry which is preliminary data.</text>
</comment>
<dbReference type="PROSITE" id="PS51257">
    <property type="entry name" value="PROKAR_LIPOPROTEIN"/>
    <property type="match status" value="1"/>
</dbReference>
<dbReference type="AlphaFoldDB" id="A0A4S2EF02"/>
<gene>
    <name evidence="1" type="ORF">E5342_17505</name>
</gene>
<dbReference type="RefSeq" id="WP_135959937.1">
    <property type="nucleotide sequence ID" value="NZ_SRYM01000073.1"/>
</dbReference>
<accession>A0A4S2EF02</accession>
<proteinExistence type="predicted"/>